<accession>A0AAX6MG56</accession>
<evidence type="ECO:0000256" key="4">
    <source>
        <dbReference type="ARBA" id="ARBA00022729"/>
    </source>
</evidence>
<reference evidence="6 7" key="1">
    <citation type="journal article" date="2024" name="Front Chem Biol">
        <title>Unveiling the potential of Daldinia eschscholtzii MFLUCC 19-0629 through bioactivity and bioinformatics studies for enhanced sustainable agriculture production.</title>
        <authorList>
            <person name="Brooks S."/>
            <person name="Weaver J.A."/>
            <person name="Klomchit A."/>
            <person name="Alharthi S.A."/>
            <person name="Onlamun T."/>
            <person name="Nurani R."/>
            <person name="Vong T.K."/>
            <person name="Alberti F."/>
            <person name="Greco C."/>
        </authorList>
    </citation>
    <scope>NUCLEOTIDE SEQUENCE [LARGE SCALE GENOMIC DNA]</scope>
    <source>
        <strain evidence="6">MFLUCC 19-0629</strain>
    </source>
</reference>
<gene>
    <name evidence="6" type="ORF">Daesc_007942</name>
</gene>
<evidence type="ECO:0000256" key="3">
    <source>
        <dbReference type="ARBA" id="ARBA00022525"/>
    </source>
</evidence>
<organism evidence="6 7">
    <name type="scientific">Daldinia eschscholtzii</name>
    <dbReference type="NCBI Taxonomy" id="292717"/>
    <lineage>
        <taxon>Eukaryota</taxon>
        <taxon>Fungi</taxon>
        <taxon>Dikarya</taxon>
        <taxon>Ascomycota</taxon>
        <taxon>Pezizomycotina</taxon>
        <taxon>Sordariomycetes</taxon>
        <taxon>Xylariomycetidae</taxon>
        <taxon>Xylariales</taxon>
        <taxon>Hypoxylaceae</taxon>
        <taxon>Daldinia</taxon>
    </lineage>
</organism>
<dbReference type="EMBL" id="JBANMG010000007">
    <property type="protein sequence ID" value="KAK6951407.1"/>
    <property type="molecule type" value="Genomic_DNA"/>
</dbReference>
<keyword evidence="2" id="KW-0134">Cell wall</keyword>
<dbReference type="AlphaFoldDB" id="A0AAX6MG56"/>
<comment type="subcellular location">
    <subcellularLocation>
        <location evidence="1">Secreted</location>
        <location evidence="1">Cell wall</location>
    </subcellularLocation>
</comment>
<evidence type="ECO:0000256" key="2">
    <source>
        <dbReference type="ARBA" id="ARBA00022512"/>
    </source>
</evidence>
<dbReference type="Proteomes" id="UP001369815">
    <property type="component" value="Unassembled WGS sequence"/>
</dbReference>
<dbReference type="PANTHER" id="PTHR31018">
    <property type="entry name" value="SPORULATION-SPECIFIC PROTEIN-RELATED"/>
    <property type="match status" value="1"/>
</dbReference>
<dbReference type="SUPFAM" id="SSF52058">
    <property type="entry name" value="L domain-like"/>
    <property type="match status" value="2"/>
</dbReference>
<keyword evidence="7" id="KW-1185">Reference proteome</keyword>
<keyword evidence="4" id="KW-0732">Signal</keyword>
<evidence type="ECO:0000313" key="7">
    <source>
        <dbReference type="Proteomes" id="UP001369815"/>
    </source>
</evidence>
<keyword evidence="5" id="KW-0325">Glycoprotein</keyword>
<keyword evidence="3" id="KW-0964">Secreted</keyword>
<protein>
    <submittedName>
        <fullName evidence="6">Uncharacterized protein</fullName>
    </submittedName>
</protein>
<evidence type="ECO:0000256" key="1">
    <source>
        <dbReference type="ARBA" id="ARBA00004191"/>
    </source>
</evidence>
<dbReference type="InterPro" id="IPR051648">
    <property type="entry name" value="CWI-Assembly_Regulator"/>
</dbReference>
<dbReference type="InterPro" id="IPR036941">
    <property type="entry name" value="Rcpt_L-dom_sf"/>
</dbReference>
<dbReference type="Gene3D" id="3.80.20.20">
    <property type="entry name" value="Receptor L-domain"/>
    <property type="match status" value="1"/>
</dbReference>
<sequence length="293" mass="31230">MVLAECNEPTTTISTSAGATGLSKCRHFQGSVRIADNVDDDEIAYEGPRDTLDLETIGGDLVVENVDCLCSLTGDKLKRIGGTLRLHNATILSTLKFPQLTDVGSIDWLALPFLAGFTFSNNNVSIGKNGYISISNTFLALVDKFNYTSVRDVVVAHNNQRLGHLDMPLINVTGGIVIENNYNPRVSLPNTKHAGNLSVGNVLSFEVPSLTAVTGSVLFNGNQLASIYAPAMATVSEGLTFINNGELSNLSFPALTSVGSQFTMGNNTKLQLIKFPNLTSIGGDVDIRGSFTV</sequence>
<evidence type="ECO:0000313" key="6">
    <source>
        <dbReference type="EMBL" id="KAK6951407.1"/>
    </source>
</evidence>
<dbReference type="PANTHER" id="PTHR31018:SF3">
    <property type="entry name" value="RECEPTOR PROTEIN-TYROSINE KINASE"/>
    <property type="match status" value="1"/>
</dbReference>
<evidence type="ECO:0000256" key="5">
    <source>
        <dbReference type="ARBA" id="ARBA00023180"/>
    </source>
</evidence>
<proteinExistence type="predicted"/>
<name>A0AAX6MG56_9PEZI</name>
<comment type="caution">
    <text evidence="6">The sequence shown here is derived from an EMBL/GenBank/DDBJ whole genome shotgun (WGS) entry which is preliminary data.</text>
</comment>